<keyword evidence="2" id="KW-0255">Endonuclease</keyword>
<evidence type="ECO:0000256" key="2">
    <source>
        <dbReference type="ARBA" id="ARBA00022759"/>
    </source>
</evidence>
<dbReference type="InterPro" id="IPR035437">
    <property type="entry name" value="SNase_OB-fold_sf"/>
</dbReference>
<keyword evidence="5" id="KW-1185">Reference proteome</keyword>
<evidence type="ECO:0000313" key="6">
    <source>
        <dbReference type="RefSeq" id="XP_015874982.3"/>
    </source>
</evidence>
<dbReference type="Pfam" id="PF00565">
    <property type="entry name" value="SNase"/>
    <property type="match status" value="1"/>
</dbReference>
<accession>A0A6P3ZN16</accession>
<dbReference type="InParanoid" id="A0A6P3ZN16"/>
<dbReference type="Gene3D" id="2.40.50.90">
    <property type="match status" value="1"/>
</dbReference>
<dbReference type="SMART" id="SM00318">
    <property type="entry name" value="SNc"/>
    <property type="match status" value="1"/>
</dbReference>
<evidence type="ECO:0000256" key="3">
    <source>
        <dbReference type="ARBA" id="ARBA00022801"/>
    </source>
</evidence>
<proteinExistence type="predicted"/>
<dbReference type="Proteomes" id="UP001652623">
    <property type="component" value="Chromosome 1"/>
</dbReference>
<feature type="domain" description="TNase-like" evidence="4">
    <location>
        <begin position="143"/>
        <end position="319"/>
    </location>
</feature>
<evidence type="ECO:0000313" key="5">
    <source>
        <dbReference type="Proteomes" id="UP001652623"/>
    </source>
</evidence>
<protein>
    <submittedName>
        <fullName evidence="6">Staphylococcal-like nuclease CAN2</fullName>
    </submittedName>
</protein>
<keyword evidence="1" id="KW-0540">Nuclease</keyword>
<gene>
    <name evidence="6" type="primary">LOC107411824</name>
</gene>
<dbReference type="RefSeq" id="XP_015874982.3">
    <property type="nucleotide sequence ID" value="XM_016019496.4"/>
</dbReference>
<dbReference type="PANTHER" id="PTHR12302:SF3">
    <property type="entry name" value="SERINE_THREONINE-PROTEIN KINASE 31"/>
    <property type="match status" value="1"/>
</dbReference>
<evidence type="ECO:0000256" key="1">
    <source>
        <dbReference type="ARBA" id="ARBA00022722"/>
    </source>
</evidence>
<dbReference type="GeneID" id="107411824"/>
<reference evidence="6" key="2">
    <citation type="submission" date="2025-08" db="UniProtKB">
        <authorList>
            <consortium name="RefSeq"/>
        </authorList>
    </citation>
    <scope>IDENTIFICATION</scope>
    <source>
        <tissue evidence="6">Seedling</tissue>
    </source>
</reference>
<dbReference type="PANTHER" id="PTHR12302">
    <property type="entry name" value="EBNA2 BINDING PROTEIN P100"/>
    <property type="match status" value="1"/>
</dbReference>
<evidence type="ECO:0000259" key="4">
    <source>
        <dbReference type="PROSITE" id="PS50830"/>
    </source>
</evidence>
<dbReference type="InterPro" id="IPR016071">
    <property type="entry name" value="Staphylococal_nuclease_OB-fold"/>
</dbReference>
<dbReference type="GO" id="GO:0004519">
    <property type="term" value="F:endonuclease activity"/>
    <property type="evidence" value="ECO:0007669"/>
    <property type="project" value="UniProtKB-KW"/>
</dbReference>
<dbReference type="FunCoup" id="A0A6P3ZN16">
    <property type="interactions" value="1547"/>
</dbReference>
<dbReference type="KEGG" id="zju:107411824"/>
<dbReference type="GO" id="GO:0003676">
    <property type="term" value="F:nucleic acid binding"/>
    <property type="evidence" value="ECO:0007669"/>
    <property type="project" value="InterPro"/>
</dbReference>
<keyword evidence="3" id="KW-0378">Hydrolase</keyword>
<dbReference type="PROSITE" id="PS50830">
    <property type="entry name" value="TNASE_3"/>
    <property type="match status" value="1"/>
</dbReference>
<dbReference type="InterPro" id="IPR002071">
    <property type="entry name" value="Thermonucl_AS"/>
</dbReference>
<dbReference type="GO" id="GO:0005737">
    <property type="term" value="C:cytoplasm"/>
    <property type="evidence" value="ECO:0007669"/>
    <property type="project" value="TreeGrafter"/>
</dbReference>
<sequence>MGNVLRSLFGHCCKPTTTDDHSQSLGPHGISAANVGVSALAQDLFQFQITSQVPEGLSKHVISSRKAQAKWYGKLVEAWKEAKPPPRTAEEAARLIIQTLSSHQKPDIEGLLAFYGLPLPETLVELSAGVPASLPEEVKFEMQTLPVDAKAVADGDTVTVYVSAADPRESLCIPPEVNIAAVKRSKAREKKKYAKADELHNRIIDAGYRVLNIQNQEILARKYRIRLRGIDAPEGEMPYGNEAKEELAKLVQGKCLRILVYGEDRYGRTVGDIYCNGIFVQEVMLKKGCAWHYIAYDKRIEFARWQKEARAKRMGLWALRNPEEPWDWRKKQREGRL</sequence>
<dbReference type="PROSITE" id="PS01284">
    <property type="entry name" value="TNASE_2"/>
    <property type="match status" value="1"/>
</dbReference>
<dbReference type="GO" id="GO:0016787">
    <property type="term" value="F:hydrolase activity"/>
    <property type="evidence" value="ECO:0007669"/>
    <property type="project" value="UniProtKB-KW"/>
</dbReference>
<dbReference type="AlphaFoldDB" id="A0A6P3ZN16"/>
<reference evidence="5" key="1">
    <citation type="submission" date="2025-05" db="UniProtKB">
        <authorList>
            <consortium name="RefSeq"/>
        </authorList>
    </citation>
    <scope>NUCLEOTIDE SEQUENCE [LARGE SCALE GENOMIC DNA]</scope>
</reference>
<dbReference type="SUPFAM" id="SSF50199">
    <property type="entry name" value="Staphylococcal nuclease"/>
    <property type="match status" value="1"/>
</dbReference>
<organism evidence="5 6">
    <name type="scientific">Ziziphus jujuba</name>
    <name type="common">Chinese jujube</name>
    <name type="synonym">Ziziphus sativa</name>
    <dbReference type="NCBI Taxonomy" id="326968"/>
    <lineage>
        <taxon>Eukaryota</taxon>
        <taxon>Viridiplantae</taxon>
        <taxon>Streptophyta</taxon>
        <taxon>Embryophyta</taxon>
        <taxon>Tracheophyta</taxon>
        <taxon>Spermatophyta</taxon>
        <taxon>Magnoliopsida</taxon>
        <taxon>eudicotyledons</taxon>
        <taxon>Gunneridae</taxon>
        <taxon>Pentapetalae</taxon>
        <taxon>rosids</taxon>
        <taxon>fabids</taxon>
        <taxon>Rosales</taxon>
        <taxon>Rhamnaceae</taxon>
        <taxon>Paliureae</taxon>
        <taxon>Ziziphus</taxon>
    </lineage>
</organism>
<name>A0A6P3ZN16_ZIZJJ</name>